<dbReference type="GO" id="GO:0005886">
    <property type="term" value="C:plasma membrane"/>
    <property type="evidence" value="ECO:0007669"/>
    <property type="project" value="UniProtKB-SubCell"/>
</dbReference>
<dbReference type="EMBL" id="CP003178">
    <property type="protein sequence ID" value="AEV97683.1"/>
    <property type="molecule type" value="Genomic_DNA"/>
</dbReference>
<dbReference type="Pfam" id="PF02653">
    <property type="entry name" value="BPD_transp_2"/>
    <property type="match status" value="1"/>
</dbReference>
<organism evidence="10 11">
    <name type="scientific">Niastella koreensis (strain DSM 17620 / KACC 11465 / NBRC 106392 / GR20-10)</name>
    <dbReference type="NCBI Taxonomy" id="700598"/>
    <lineage>
        <taxon>Bacteria</taxon>
        <taxon>Pseudomonadati</taxon>
        <taxon>Bacteroidota</taxon>
        <taxon>Chitinophagia</taxon>
        <taxon>Chitinophagales</taxon>
        <taxon>Chitinophagaceae</taxon>
        <taxon>Niastella</taxon>
    </lineage>
</organism>
<dbReference type="GO" id="GO:0022857">
    <property type="term" value="F:transmembrane transporter activity"/>
    <property type="evidence" value="ECO:0007669"/>
    <property type="project" value="InterPro"/>
</dbReference>
<feature type="transmembrane region" description="Helical" evidence="9">
    <location>
        <begin position="197"/>
        <end position="218"/>
    </location>
</feature>
<dbReference type="PANTHER" id="PTHR11795">
    <property type="entry name" value="BRANCHED-CHAIN AMINO ACID TRANSPORT SYSTEM PERMEASE PROTEIN LIVH"/>
    <property type="match status" value="1"/>
</dbReference>
<comment type="similarity">
    <text evidence="8">Belongs to the binding-protein-dependent transport system permease family. LivHM subfamily.</text>
</comment>
<keyword evidence="2" id="KW-0813">Transport</keyword>
<evidence type="ECO:0000256" key="6">
    <source>
        <dbReference type="ARBA" id="ARBA00022989"/>
    </source>
</evidence>
<evidence type="ECO:0000256" key="9">
    <source>
        <dbReference type="SAM" id="Phobius"/>
    </source>
</evidence>
<evidence type="ECO:0000313" key="10">
    <source>
        <dbReference type="EMBL" id="AEV97683.1"/>
    </source>
</evidence>
<dbReference type="Proteomes" id="UP000005438">
    <property type="component" value="Chromosome"/>
</dbReference>
<evidence type="ECO:0000313" key="11">
    <source>
        <dbReference type="Proteomes" id="UP000005438"/>
    </source>
</evidence>
<dbReference type="PANTHER" id="PTHR11795:SF445">
    <property type="entry name" value="AMINO ACID ABC TRANSPORTER PERMEASE PROTEIN"/>
    <property type="match status" value="1"/>
</dbReference>
<evidence type="ECO:0000256" key="5">
    <source>
        <dbReference type="ARBA" id="ARBA00022970"/>
    </source>
</evidence>
<keyword evidence="7 9" id="KW-0472">Membrane</keyword>
<keyword evidence="5" id="KW-0029">Amino-acid transport</keyword>
<feature type="transmembrane region" description="Helical" evidence="9">
    <location>
        <begin position="230"/>
        <end position="250"/>
    </location>
</feature>
<accession>G8TLU1</accession>
<keyword evidence="6 9" id="KW-1133">Transmembrane helix</keyword>
<evidence type="ECO:0000256" key="3">
    <source>
        <dbReference type="ARBA" id="ARBA00022475"/>
    </source>
</evidence>
<reference evidence="10 11" key="1">
    <citation type="submission" date="2011-12" db="EMBL/GenBank/DDBJ databases">
        <title>The complete genome of Niastella koreensis GR20-10.</title>
        <authorList>
            <consortium name="US DOE Joint Genome Institute (JGI-PGF)"/>
            <person name="Lucas S."/>
            <person name="Han J."/>
            <person name="Lapidus A."/>
            <person name="Bruce D."/>
            <person name="Goodwin L."/>
            <person name="Pitluck S."/>
            <person name="Peters L."/>
            <person name="Kyrpides N."/>
            <person name="Mavromatis K."/>
            <person name="Ivanova N."/>
            <person name="Mikhailova N."/>
            <person name="Davenport K."/>
            <person name="Saunders E."/>
            <person name="Detter J.C."/>
            <person name="Tapia R."/>
            <person name="Han C."/>
            <person name="Land M."/>
            <person name="Hauser L."/>
            <person name="Markowitz V."/>
            <person name="Cheng J.-F."/>
            <person name="Hugenholtz P."/>
            <person name="Woyke T."/>
            <person name="Wu D."/>
            <person name="Tindall B."/>
            <person name="Pomrenke H."/>
            <person name="Brambilla E."/>
            <person name="Klenk H.-P."/>
            <person name="Eisen J.A."/>
        </authorList>
    </citation>
    <scope>NUCLEOTIDE SEQUENCE [LARGE SCALE GENOMIC DNA]</scope>
    <source>
        <strain evidence="11">DSM 17620 / KACC 11465 / NBRC 106392 / GR20-10</strain>
    </source>
</reference>
<dbReference type="GO" id="GO:0006865">
    <property type="term" value="P:amino acid transport"/>
    <property type="evidence" value="ECO:0007669"/>
    <property type="project" value="UniProtKB-KW"/>
</dbReference>
<evidence type="ECO:0000256" key="1">
    <source>
        <dbReference type="ARBA" id="ARBA00004651"/>
    </source>
</evidence>
<feature type="transmembrane region" description="Helical" evidence="9">
    <location>
        <begin position="12"/>
        <end position="34"/>
    </location>
</feature>
<dbReference type="HOGENOM" id="CLU_039929_1_1_10"/>
<evidence type="ECO:0000256" key="2">
    <source>
        <dbReference type="ARBA" id="ARBA00022448"/>
    </source>
</evidence>
<dbReference type="KEGG" id="nko:Niako_1312"/>
<keyword evidence="3" id="KW-1003">Cell membrane</keyword>
<feature type="transmembrane region" description="Helical" evidence="9">
    <location>
        <begin position="144"/>
        <end position="168"/>
    </location>
</feature>
<dbReference type="InterPro" id="IPR052157">
    <property type="entry name" value="BCAA_transport_permease"/>
</dbReference>
<evidence type="ECO:0000256" key="4">
    <source>
        <dbReference type="ARBA" id="ARBA00022692"/>
    </source>
</evidence>
<feature type="transmembrane region" description="Helical" evidence="9">
    <location>
        <begin position="66"/>
        <end position="90"/>
    </location>
</feature>
<dbReference type="eggNOG" id="COG0559">
    <property type="taxonomic scope" value="Bacteria"/>
</dbReference>
<dbReference type="InterPro" id="IPR001851">
    <property type="entry name" value="ABC_transp_permease"/>
</dbReference>
<feature type="transmembrane region" description="Helical" evidence="9">
    <location>
        <begin position="271"/>
        <end position="289"/>
    </location>
</feature>
<dbReference type="STRING" id="700598.Niako_1312"/>
<proteinExistence type="inferred from homology"/>
<feature type="transmembrane region" description="Helical" evidence="9">
    <location>
        <begin position="41"/>
        <end position="60"/>
    </location>
</feature>
<evidence type="ECO:0000256" key="7">
    <source>
        <dbReference type="ARBA" id="ARBA00023136"/>
    </source>
</evidence>
<protein>
    <submittedName>
        <fullName evidence="10">ABC-type transporter, integral membrane subunit</fullName>
    </submittedName>
</protein>
<gene>
    <name evidence="10" type="ordered locus">Niako_1312</name>
</gene>
<dbReference type="AlphaFoldDB" id="G8TLU1"/>
<feature type="transmembrane region" description="Helical" evidence="9">
    <location>
        <begin position="102"/>
        <end position="124"/>
    </location>
</feature>
<name>G8TLU1_NIAKG</name>
<keyword evidence="4 9" id="KW-0812">Transmembrane</keyword>
<dbReference type="CDD" id="cd06582">
    <property type="entry name" value="TM_PBP1_LivH_like"/>
    <property type="match status" value="1"/>
</dbReference>
<comment type="subcellular location">
    <subcellularLocation>
        <location evidence="1">Cell membrane</location>
        <topology evidence="1">Multi-pass membrane protein</topology>
    </subcellularLocation>
</comment>
<sequence length="301" mass="32788">MNFLHQITSHNMQLVLNTFLTFTLYLVIALSYSLIYYVTKFFHLAHGCIITCGAYGVLFFTTRCTFSMPLAIALSIVAVTLIGLLCEILVYRPMRKKKVSSLAYLIASLGIYVVLQNTIALIFGNDARILNSSEVSIGHRIGQGYITTVQAVLAIVSLLLFLSVTCFLRYTRTGKSVRAVASNPELCNIYGVRSGSVIIIAFGIGSFIAAIVGILSAMDTSMTPSFGFNLLVYGIVAMIVGGVGSTRGLITGSLLVATAQNLAGYYIDTKWTDAITYLLLIIFLIWRPLGFSGQLLKKVEL</sequence>
<evidence type="ECO:0000256" key="8">
    <source>
        <dbReference type="ARBA" id="ARBA00037998"/>
    </source>
</evidence>